<proteinExistence type="predicted"/>
<reference evidence="2" key="2">
    <citation type="journal article" date="2024" name="Plant">
        <title>Genomic evolution and insights into agronomic trait innovations of Sesamum species.</title>
        <authorList>
            <person name="Miao H."/>
            <person name="Wang L."/>
            <person name="Qu L."/>
            <person name="Liu H."/>
            <person name="Sun Y."/>
            <person name="Le M."/>
            <person name="Wang Q."/>
            <person name="Wei S."/>
            <person name="Zheng Y."/>
            <person name="Lin W."/>
            <person name="Duan Y."/>
            <person name="Cao H."/>
            <person name="Xiong S."/>
            <person name="Wang X."/>
            <person name="Wei L."/>
            <person name="Li C."/>
            <person name="Ma Q."/>
            <person name="Ju M."/>
            <person name="Zhao R."/>
            <person name="Li G."/>
            <person name="Mu C."/>
            <person name="Tian Q."/>
            <person name="Mei H."/>
            <person name="Zhang T."/>
            <person name="Gao T."/>
            <person name="Zhang H."/>
        </authorList>
    </citation>
    <scope>NUCLEOTIDE SEQUENCE</scope>
    <source>
        <tissue evidence="2">Leaf</tissue>
    </source>
</reference>
<dbReference type="Gene3D" id="1.10.340.30">
    <property type="entry name" value="Hypothetical protein, domain 2"/>
    <property type="match status" value="1"/>
</dbReference>
<dbReference type="GO" id="GO:0005634">
    <property type="term" value="C:nucleus"/>
    <property type="evidence" value="ECO:0007669"/>
    <property type="project" value="TreeGrafter"/>
</dbReference>
<feature type="compositionally biased region" description="Basic and acidic residues" evidence="1">
    <location>
        <begin position="182"/>
        <end position="195"/>
    </location>
</feature>
<sequence>MEEKKMMRRIIVAVGENFKLENAVCNHGFFMMPPNRWIPTHKSLTRPLRLSNHTNSLNVSITQPPNQQFLLITPQPQQHVQHHPPPHFSNQDRQAIRAQVVRMLRISAKDEKMVEEFHRIHPDAKKSGFARIFRSPTLFEDIVKSILLCNCAWGRSLEMAKALCDLQQHCGKKGTKRKRRRSGDGSKGVEDDGGRMSRNFPTPKEIAHLDEETLNRHCNLGYRAAIILDVARNIENGSLNLEDFESDDASWIRHRLLKIKGFGPFTVANIMMCLGFYQNIPVDTETFKHLEEVHGKTGLSAKTQTQVIAEIYDKYDPFQCLAYWMEHVEYYEKRVGKLSELPHSQYRNVTTTNFQLVINSGS</sequence>
<organism evidence="2">
    <name type="scientific">Sesamum latifolium</name>
    <dbReference type="NCBI Taxonomy" id="2727402"/>
    <lineage>
        <taxon>Eukaryota</taxon>
        <taxon>Viridiplantae</taxon>
        <taxon>Streptophyta</taxon>
        <taxon>Embryophyta</taxon>
        <taxon>Tracheophyta</taxon>
        <taxon>Spermatophyta</taxon>
        <taxon>Magnoliopsida</taxon>
        <taxon>eudicotyledons</taxon>
        <taxon>Gunneridae</taxon>
        <taxon>Pentapetalae</taxon>
        <taxon>asterids</taxon>
        <taxon>lamiids</taxon>
        <taxon>Lamiales</taxon>
        <taxon>Pedaliaceae</taxon>
        <taxon>Sesamum</taxon>
    </lineage>
</organism>
<dbReference type="PANTHER" id="PTHR10242">
    <property type="entry name" value="8-OXOGUANINE DNA GLYCOSYLASE"/>
    <property type="match status" value="1"/>
</dbReference>
<evidence type="ECO:0008006" key="3">
    <source>
        <dbReference type="Google" id="ProtNLM"/>
    </source>
</evidence>
<dbReference type="AlphaFoldDB" id="A0AAW2US73"/>
<dbReference type="GO" id="GO:0006285">
    <property type="term" value="P:base-excision repair, AP site formation"/>
    <property type="evidence" value="ECO:0007669"/>
    <property type="project" value="TreeGrafter"/>
</dbReference>
<dbReference type="EMBL" id="JACGWN010000011">
    <property type="protein sequence ID" value="KAL0420220.1"/>
    <property type="molecule type" value="Genomic_DNA"/>
</dbReference>
<accession>A0AAW2US73</accession>
<dbReference type="InterPro" id="IPR011257">
    <property type="entry name" value="DNA_glycosylase"/>
</dbReference>
<name>A0AAW2US73_9LAMI</name>
<feature type="region of interest" description="Disordered" evidence="1">
    <location>
        <begin position="171"/>
        <end position="201"/>
    </location>
</feature>
<gene>
    <name evidence="2" type="ORF">Slati_3044900</name>
</gene>
<dbReference type="InterPro" id="IPR052054">
    <property type="entry name" value="Oxidative_DNA_repair_enzyme"/>
</dbReference>
<evidence type="ECO:0000256" key="1">
    <source>
        <dbReference type="SAM" id="MobiDB-lite"/>
    </source>
</evidence>
<dbReference type="PANTHER" id="PTHR10242:SF7">
    <property type="entry name" value="HHH-GPD DOMAIN-CONTAINING PROTEIN"/>
    <property type="match status" value="1"/>
</dbReference>
<comment type="caution">
    <text evidence="2">The sequence shown here is derived from an EMBL/GenBank/DDBJ whole genome shotgun (WGS) entry which is preliminary data.</text>
</comment>
<dbReference type="SUPFAM" id="SSF48150">
    <property type="entry name" value="DNA-glycosylase"/>
    <property type="match status" value="1"/>
</dbReference>
<evidence type="ECO:0000313" key="2">
    <source>
        <dbReference type="EMBL" id="KAL0420220.1"/>
    </source>
</evidence>
<feature type="compositionally biased region" description="Basic residues" evidence="1">
    <location>
        <begin position="171"/>
        <end position="181"/>
    </location>
</feature>
<protein>
    <recommendedName>
        <fullName evidence="3">HhH-GPD domain-containing protein</fullName>
    </recommendedName>
</protein>
<dbReference type="GO" id="GO:0034039">
    <property type="term" value="F:8-oxo-7,8-dihydroguanine DNA N-glycosylase activity"/>
    <property type="evidence" value="ECO:0007669"/>
    <property type="project" value="TreeGrafter"/>
</dbReference>
<reference evidence="2" key="1">
    <citation type="submission" date="2020-06" db="EMBL/GenBank/DDBJ databases">
        <authorList>
            <person name="Li T."/>
            <person name="Hu X."/>
            <person name="Zhang T."/>
            <person name="Song X."/>
            <person name="Zhang H."/>
            <person name="Dai N."/>
            <person name="Sheng W."/>
            <person name="Hou X."/>
            <person name="Wei L."/>
        </authorList>
    </citation>
    <scope>NUCLEOTIDE SEQUENCE</scope>
    <source>
        <strain evidence="2">KEN1</strain>
        <tissue evidence="2">Leaf</tissue>
    </source>
</reference>